<evidence type="ECO:0000313" key="12">
    <source>
        <dbReference type="Proteomes" id="UP001458880"/>
    </source>
</evidence>
<evidence type="ECO:0000256" key="9">
    <source>
        <dbReference type="ARBA" id="ARBA00023224"/>
    </source>
</evidence>
<dbReference type="GO" id="GO:0005549">
    <property type="term" value="F:odorant binding"/>
    <property type="evidence" value="ECO:0007669"/>
    <property type="project" value="InterPro"/>
</dbReference>
<dbReference type="InterPro" id="IPR004117">
    <property type="entry name" value="7tm6_olfct_rcpt"/>
</dbReference>
<comment type="caution">
    <text evidence="11">The sequence shown here is derived from an EMBL/GenBank/DDBJ whole genome shotgun (WGS) entry which is preliminary data.</text>
</comment>
<keyword evidence="8 11" id="KW-0675">Receptor</keyword>
<feature type="transmembrane region" description="Helical" evidence="10">
    <location>
        <begin position="167"/>
        <end position="185"/>
    </location>
</feature>
<organism evidence="11 12">
    <name type="scientific">Popillia japonica</name>
    <name type="common">Japanese beetle</name>
    <dbReference type="NCBI Taxonomy" id="7064"/>
    <lineage>
        <taxon>Eukaryota</taxon>
        <taxon>Metazoa</taxon>
        <taxon>Ecdysozoa</taxon>
        <taxon>Arthropoda</taxon>
        <taxon>Hexapoda</taxon>
        <taxon>Insecta</taxon>
        <taxon>Pterygota</taxon>
        <taxon>Neoptera</taxon>
        <taxon>Endopterygota</taxon>
        <taxon>Coleoptera</taxon>
        <taxon>Polyphaga</taxon>
        <taxon>Scarabaeiformia</taxon>
        <taxon>Scarabaeidae</taxon>
        <taxon>Rutelinae</taxon>
        <taxon>Popillia</taxon>
    </lineage>
</organism>
<evidence type="ECO:0000313" key="11">
    <source>
        <dbReference type="EMBL" id="KAK9739725.1"/>
    </source>
</evidence>
<dbReference type="Pfam" id="PF02949">
    <property type="entry name" value="7tm_6"/>
    <property type="match status" value="1"/>
</dbReference>
<dbReference type="GO" id="GO:0005886">
    <property type="term" value="C:plasma membrane"/>
    <property type="evidence" value="ECO:0007669"/>
    <property type="project" value="UniProtKB-SubCell"/>
</dbReference>
<keyword evidence="3" id="KW-0716">Sensory transduction</keyword>
<gene>
    <name evidence="11" type="ORF">QE152_g8727</name>
</gene>
<sequence>MQLNQHIEQINATKSISLLKTMLELAGIWPTKQINSVLFLKLLVCWTLLPGAIVCMLIELCNVGDDMNKLIEVLVSLLQFIIVTVKVSSVTLKKQCFLSLLKQLHYITGNHKTQNEIPIKRAITICNKLVKFFGMLTISVVVFYTLFPIIDKKSLPIPFSYELGKYYYLMHLVECLMLITAGLTGNSIDALYVTLATFAAAEIEILNSKLLICTFQLNEVTINSKLHCRTFNELVKRNLLQCITLHTSIIRSQSQ</sequence>
<dbReference type="PANTHER" id="PTHR21137:SF35">
    <property type="entry name" value="ODORANT RECEPTOR 19A-RELATED"/>
    <property type="match status" value="1"/>
</dbReference>
<evidence type="ECO:0000256" key="3">
    <source>
        <dbReference type="ARBA" id="ARBA00022606"/>
    </source>
</evidence>
<keyword evidence="12" id="KW-1185">Reference proteome</keyword>
<keyword evidence="4 10" id="KW-0812">Transmembrane</keyword>
<dbReference type="GO" id="GO:0004984">
    <property type="term" value="F:olfactory receptor activity"/>
    <property type="evidence" value="ECO:0007669"/>
    <property type="project" value="InterPro"/>
</dbReference>
<evidence type="ECO:0000256" key="8">
    <source>
        <dbReference type="ARBA" id="ARBA00023170"/>
    </source>
</evidence>
<evidence type="ECO:0000256" key="2">
    <source>
        <dbReference type="ARBA" id="ARBA00022475"/>
    </source>
</evidence>
<keyword evidence="7 10" id="KW-0472">Membrane</keyword>
<evidence type="ECO:0000256" key="7">
    <source>
        <dbReference type="ARBA" id="ARBA00023136"/>
    </source>
</evidence>
<dbReference type="AlphaFoldDB" id="A0AAW1M190"/>
<keyword evidence="2" id="KW-1003">Cell membrane</keyword>
<dbReference type="PANTHER" id="PTHR21137">
    <property type="entry name" value="ODORANT RECEPTOR"/>
    <property type="match status" value="1"/>
</dbReference>
<feature type="transmembrane region" description="Helical" evidence="10">
    <location>
        <begin position="129"/>
        <end position="147"/>
    </location>
</feature>
<accession>A0AAW1M190</accession>
<evidence type="ECO:0000256" key="1">
    <source>
        <dbReference type="ARBA" id="ARBA00004651"/>
    </source>
</evidence>
<evidence type="ECO:0000256" key="10">
    <source>
        <dbReference type="SAM" id="Phobius"/>
    </source>
</evidence>
<keyword evidence="5" id="KW-0552">Olfaction</keyword>
<protein>
    <submittedName>
        <fullName evidence="11">7tm Odorant receptor</fullName>
    </submittedName>
</protein>
<feature type="transmembrane region" description="Helical" evidence="10">
    <location>
        <begin position="38"/>
        <end position="58"/>
    </location>
</feature>
<keyword evidence="9" id="KW-0807">Transducer</keyword>
<dbReference type="EMBL" id="JASPKY010000071">
    <property type="protein sequence ID" value="KAK9739725.1"/>
    <property type="molecule type" value="Genomic_DNA"/>
</dbReference>
<reference evidence="11 12" key="1">
    <citation type="journal article" date="2024" name="BMC Genomics">
        <title>De novo assembly and annotation of Popillia japonica's genome with initial clues to its potential as an invasive pest.</title>
        <authorList>
            <person name="Cucini C."/>
            <person name="Boschi S."/>
            <person name="Funari R."/>
            <person name="Cardaioli E."/>
            <person name="Iannotti N."/>
            <person name="Marturano G."/>
            <person name="Paoli F."/>
            <person name="Bruttini M."/>
            <person name="Carapelli A."/>
            <person name="Frati F."/>
            <person name="Nardi F."/>
        </authorList>
    </citation>
    <scope>NUCLEOTIDE SEQUENCE [LARGE SCALE GENOMIC DNA]</scope>
    <source>
        <strain evidence="11">DMR45628</strain>
    </source>
</reference>
<comment type="subcellular location">
    <subcellularLocation>
        <location evidence="1">Cell membrane</location>
        <topology evidence="1">Multi-pass membrane protein</topology>
    </subcellularLocation>
</comment>
<evidence type="ECO:0000256" key="5">
    <source>
        <dbReference type="ARBA" id="ARBA00022725"/>
    </source>
</evidence>
<dbReference type="GO" id="GO:0007165">
    <property type="term" value="P:signal transduction"/>
    <property type="evidence" value="ECO:0007669"/>
    <property type="project" value="UniProtKB-KW"/>
</dbReference>
<proteinExistence type="predicted"/>
<name>A0AAW1M190_POPJA</name>
<evidence type="ECO:0000256" key="6">
    <source>
        <dbReference type="ARBA" id="ARBA00022989"/>
    </source>
</evidence>
<keyword evidence="6 10" id="KW-1133">Transmembrane helix</keyword>
<feature type="transmembrane region" description="Helical" evidence="10">
    <location>
        <begin position="70"/>
        <end position="92"/>
    </location>
</feature>
<evidence type="ECO:0000256" key="4">
    <source>
        <dbReference type="ARBA" id="ARBA00022692"/>
    </source>
</evidence>
<dbReference type="Proteomes" id="UP001458880">
    <property type="component" value="Unassembled WGS sequence"/>
</dbReference>